<dbReference type="SUPFAM" id="SSF52540">
    <property type="entry name" value="P-loop containing nucleoside triphosphate hydrolases"/>
    <property type="match status" value="1"/>
</dbReference>
<dbReference type="GO" id="GO:0016887">
    <property type="term" value="F:ATP hydrolysis activity"/>
    <property type="evidence" value="ECO:0007669"/>
    <property type="project" value="InterPro"/>
</dbReference>
<dbReference type="Pfam" id="PF13401">
    <property type="entry name" value="AAA_22"/>
    <property type="match status" value="1"/>
</dbReference>
<comment type="caution">
    <text evidence="2">The sequence shown here is derived from an EMBL/GenBank/DDBJ whole genome shotgun (WGS) entry which is preliminary data.</text>
</comment>
<organism evidence="2 3">
    <name type="scientific">Methylomonas koyamae</name>
    <dbReference type="NCBI Taxonomy" id="702114"/>
    <lineage>
        <taxon>Bacteria</taxon>
        <taxon>Pseudomonadati</taxon>
        <taxon>Pseudomonadota</taxon>
        <taxon>Gammaproteobacteria</taxon>
        <taxon>Methylococcales</taxon>
        <taxon>Methylococcaceae</taxon>
        <taxon>Methylomonas</taxon>
    </lineage>
</organism>
<dbReference type="InterPro" id="IPR052026">
    <property type="entry name" value="ExeA_AAA_ATPase_DNA-bind"/>
</dbReference>
<dbReference type="PANTHER" id="PTHR35894:SF5">
    <property type="entry name" value="MU-LIKE PROPHAGE FLUMU DNA TRANSPOSITION PROTEIN B"/>
    <property type="match status" value="1"/>
</dbReference>
<dbReference type="AlphaFoldDB" id="A0AA91DG06"/>
<proteinExistence type="predicted"/>
<dbReference type="InterPro" id="IPR049945">
    <property type="entry name" value="AAA_22"/>
</dbReference>
<feature type="domain" description="ORC1/DEAH AAA+ ATPase" evidence="1">
    <location>
        <begin position="15"/>
        <end position="126"/>
    </location>
</feature>
<dbReference type="Proteomes" id="UP000077734">
    <property type="component" value="Unassembled WGS sequence"/>
</dbReference>
<accession>A0AA91DG06</accession>
<protein>
    <recommendedName>
        <fullName evidence="1">ORC1/DEAH AAA+ ATPase domain-containing protein</fullName>
    </recommendedName>
</protein>
<dbReference type="PANTHER" id="PTHR35894">
    <property type="entry name" value="GENERAL SECRETION PATHWAY PROTEIN A-RELATED"/>
    <property type="match status" value="1"/>
</dbReference>
<dbReference type="Gene3D" id="3.40.50.300">
    <property type="entry name" value="P-loop containing nucleotide triphosphate hydrolases"/>
    <property type="match status" value="1"/>
</dbReference>
<gene>
    <name evidence="2" type="ORF">A1356_22880</name>
</gene>
<evidence type="ECO:0000313" key="2">
    <source>
        <dbReference type="EMBL" id="OAI29801.1"/>
    </source>
</evidence>
<evidence type="ECO:0000313" key="3">
    <source>
        <dbReference type="Proteomes" id="UP000077734"/>
    </source>
</evidence>
<dbReference type="InterPro" id="IPR027417">
    <property type="entry name" value="P-loop_NTPase"/>
</dbReference>
<keyword evidence="3" id="KW-1185">Reference proteome</keyword>
<dbReference type="EMBL" id="LUUL01000025">
    <property type="protein sequence ID" value="OAI29801.1"/>
    <property type="molecule type" value="Genomic_DNA"/>
</dbReference>
<reference evidence="2 3" key="1">
    <citation type="submission" date="2016-03" db="EMBL/GenBank/DDBJ databases">
        <authorList>
            <person name="Heylen K."/>
            <person name="De Vos P."/>
            <person name="Vekeman B."/>
        </authorList>
    </citation>
    <scope>NUCLEOTIDE SEQUENCE [LARGE SCALE GENOMIC DNA]</scope>
    <source>
        <strain evidence="2 3">R-49807</strain>
    </source>
</reference>
<name>A0AA91DG06_9GAMM</name>
<evidence type="ECO:0000259" key="1">
    <source>
        <dbReference type="Pfam" id="PF13401"/>
    </source>
</evidence>
<sequence>MAAVNAVESGAAPEARIILLAGEPGTGKSRCVDNFGCDRKAIYVEGMPGMTMAYIRDLLAHELQVGDLKGFQLQKAINEAMIARRQPIILDEAQHGLNNKAAVIEYLRRVVEQAETMLILVCHTSEKHRFSEHKLAHIATRISALVDFMPASLEDTALYLSELCTVPVDDGIVRQAFNESRGRYRLLSSACMSLETLAKNLRKTALVAGDVKGLTLCEDAMRTLRKGVA</sequence>